<dbReference type="CDD" id="cd19531">
    <property type="entry name" value="LCL_NRPS-like"/>
    <property type="match status" value="1"/>
</dbReference>
<dbReference type="InterPro" id="IPR045851">
    <property type="entry name" value="AMP-bd_C_sf"/>
</dbReference>
<evidence type="ECO:0000313" key="6">
    <source>
        <dbReference type="EMBL" id="GAA5212055.1"/>
    </source>
</evidence>
<dbReference type="Gene3D" id="3.30.559.30">
    <property type="entry name" value="Nonribosomal peptide synthetase, condensation domain"/>
    <property type="match status" value="3"/>
</dbReference>
<dbReference type="Gene3D" id="3.40.50.12780">
    <property type="entry name" value="N-terminal domain of ligase-like"/>
    <property type="match status" value="1"/>
</dbReference>
<dbReference type="InterPro" id="IPR020845">
    <property type="entry name" value="AMP-binding_CS"/>
</dbReference>
<dbReference type="Gene3D" id="3.40.50.980">
    <property type="match status" value="4"/>
</dbReference>
<evidence type="ECO:0000259" key="5">
    <source>
        <dbReference type="PROSITE" id="PS50075"/>
    </source>
</evidence>
<dbReference type="InterPro" id="IPR001242">
    <property type="entry name" value="Condensation_dom"/>
</dbReference>
<dbReference type="SUPFAM" id="SSF56801">
    <property type="entry name" value="Acetyl-CoA synthetase-like"/>
    <property type="match status" value="3"/>
</dbReference>
<dbReference type="Gene3D" id="3.40.710.10">
    <property type="entry name" value="DD-peptidase/beta-lactamase superfamily"/>
    <property type="match status" value="1"/>
</dbReference>
<name>A0ABP9T9M8_9ACTN</name>
<dbReference type="InterPro" id="IPR009081">
    <property type="entry name" value="PP-bd_ACP"/>
</dbReference>
<keyword evidence="7" id="KW-1185">Reference proteome</keyword>
<dbReference type="SUPFAM" id="SSF52777">
    <property type="entry name" value="CoA-dependent acyltransferases"/>
    <property type="match status" value="6"/>
</dbReference>
<feature type="domain" description="Carrier" evidence="5">
    <location>
        <begin position="2081"/>
        <end position="2155"/>
    </location>
</feature>
<dbReference type="Gene3D" id="2.30.38.10">
    <property type="entry name" value="Luciferase, Domain 3"/>
    <property type="match status" value="2"/>
</dbReference>
<dbReference type="Gene3D" id="1.10.1200.10">
    <property type="entry name" value="ACP-like"/>
    <property type="match status" value="2"/>
</dbReference>
<dbReference type="InterPro" id="IPR036736">
    <property type="entry name" value="ACP-like_sf"/>
</dbReference>
<dbReference type="PROSITE" id="PS00455">
    <property type="entry name" value="AMP_BINDING"/>
    <property type="match status" value="2"/>
</dbReference>
<feature type="domain" description="Carrier" evidence="5">
    <location>
        <begin position="1030"/>
        <end position="1104"/>
    </location>
</feature>
<dbReference type="Gene3D" id="3.30.300.30">
    <property type="match status" value="3"/>
</dbReference>
<dbReference type="SUPFAM" id="SSF56601">
    <property type="entry name" value="beta-lactamase/transpeptidase-like"/>
    <property type="match status" value="1"/>
</dbReference>
<evidence type="ECO:0000313" key="7">
    <source>
        <dbReference type="Proteomes" id="UP001499878"/>
    </source>
</evidence>
<dbReference type="RefSeq" id="WP_345633348.1">
    <property type="nucleotide sequence ID" value="NZ_BAABJR010000011.1"/>
</dbReference>
<dbReference type="Pfam" id="PF00144">
    <property type="entry name" value="Beta-lactamase"/>
    <property type="match status" value="1"/>
</dbReference>
<dbReference type="NCBIfam" id="NF003417">
    <property type="entry name" value="PRK04813.1"/>
    <property type="match status" value="3"/>
</dbReference>
<dbReference type="InterPro" id="IPR042099">
    <property type="entry name" value="ANL_N_sf"/>
</dbReference>
<protein>
    <recommendedName>
        <fullName evidence="5">Carrier domain-containing protein</fullName>
    </recommendedName>
</protein>
<dbReference type="Pfam" id="PF00550">
    <property type="entry name" value="PP-binding"/>
    <property type="match status" value="3"/>
</dbReference>
<dbReference type="Pfam" id="PF00668">
    <property type="entry name" value="Condensation"/>
    <property type="match status" value="3"/>
</dbReference>
<dbReference type="SMART" id="SM00823">
    <property type="entry name" value="PKS_PP"/>
    <property type="match status" value="3"/>
</dbReference>
<evidence type="ECO:0000256" key="3">
    <source>
        <dbReference type="ARBA" id="ARBA00022553"/>
    </source>
</evidence>
<dbReference type="InterPro" id="IPR023213">
    <property type="entry name" value="CAT-like_dom_sf"/>
</dbReference>
<dbReference type="CDD" id="cd05930">
    <property type="entry name" value="A_NRPS"/>
    <property type="match status" value="2"/>
</dbReference>
<dbReference type="InterPro" id="IPR029058">
    <property type="entry name" value="AB_hydrolase_fold"/>
</dbReference>
<evidence type="ECO:0000256" key="4">
    <source>
        <dbReference type="SAM" id="MobiDB-lite"/>
    </source>
</evidence>
<dbReference type="InterPro" id="IPR020806">
    <property type="entry name" value="PKS_PP-bd"/>
</dbReference>
<accession>A0ABP9T9M8</accession>
<gene>
    <name evidence="6" type="ORF">GCM10023323_46390</name>
</gene>
<dbReference type="InterPro" id="IPR010071">
    <property type="entry name" value="AA_adenyl_dom"/>
</dbReference>
<comment type="caution">
    <text evidence="6">The sequence shown here is derived from an EMBL/GenBank/DDBJ whole genome shotgun (WGS) entry which is preliminary data.</text>
</comment>
<keyword evidence="2" id="KW-0596">Phosphopantetheine</keyword>
<dbReference type="Gene3D" id="3.30.559.10">
    <property type="entry name" value="Chloramphenicol acetyltransferase-like domain"/>
    <property type="match status" value="3"/>
</dbReference>
<dbReference type="EMBL" id="BAABJR010000011">
    <property type="protein sequence ID" value="GAA5212055.1"/>
    <property type="molecule type" value="Genomic_DNA"/>
</dbReference>
<dbReference type="Proteomes" id="UP001499878">
    <property type="component" value="Unassembled WGS sequence"/>
</dbReference>
<dbReference type="InterPro" id="IPR012338">
    <property type="entry name" value="Beta-lactam/transpept-like"/>
</dbReference>
<dbReference type="InterPro" id="IPR000873">
    <property type="entry name" value="AMP-dep_synth/lig_dom"/>
</dbReference>
<comment type="cofactor">
    <cofactor evidence="1">
        <name>pantetheine 4'-phosphate</name>
        <dbReference type="ChEBI" id="CHEBI:47942"/>
    </cofactor>
</comment>
<dbReference type="PANTHER" id="PTHR45527">
    <property type="entry name" value="NONRIBOSOMAL PEPTIDE SYNTHETASE"/>
    <property type="match status" value="1"/>
</dbReference>
<dbReference type="InterPro" id="IPR001466">
    <property type="entry name" value="Beta-lactam-related"/>
</dbReference>
<dbReference type="PANTHER" id="PTHR45527:SF14">
    <property type="entry name" value="PLIPASTATIN SYNTHASE SUBUNIT B"/>
    <property type="match status" value="1"/>
</dbReference>
<evidence type="ECO:0000256" key="1">
    <source>
        <dbReference type="ARBA" id="ARBA00001957"/>
    </source>
</evidence>
<dbReference type="Gene3D" id="3.40.50.1820">
    <property type="entry name" value="alpha/beta hydrolase"/>
    <property type="match status" value="1"/>
</dbReference>
<evidence type="ECO:0000256" key="2">
    <source>
        <dbReference type="ARBA" id="ARBA00022450"/>
    </source>
</evidence>
<feature type="domain" description="Carrier" evidence="5">
    <location>
        <begin position="3131"/>
        <end position="3205"/>
    </location>
</feature>
<dbReference type="Pfam" id="PF13193">
    <property type="entry name" value="AMP-binding_C"/>
    <property type="match status" value="3"/>
</dbReference>
<proteinExistence type="predicted"/>
<dbReference type="PROSITE" id="PS50075">
    <property type="entry name" value="CARRIER"/>
    <property type="match status" value="3"/>
</dbReference>
<reference evidence="7" key="1">
    <citation type="journal article" date="2019" name="Int. J. Syst. Evol. Microbiol.">
        <title>The Global Catalogue of Microorganisms (GCM) 10K type strain sequencing project: providing services to taxonomists for standard genome sequencing and annotation.</title>
        <authorList>
            <consortium name="The Broad Institute Genomics Platform"/>
            <consortium name="The Broad Institute Genome Sequencing Center for Infectious Disease"/>
            <person name="Wu L."/>
            <person name="Ma J."/>
        </authorList>
    </citation>
    <scope>NUCLEOTIDE SEQUENCE [LARGE SCALE GENOMIC DNA]</scope>
    <source>
        <strain evidence="7">JCM 18306</strain>
    </source>
</reference>
<dbReference type="Pfam" id="PF00501">
    <property type="entry name" value="AMP-binding"/>
    <property type="match status" value="3"/>
</dbReference>
<dbReference type="CDD" id="cd17643">
    <property type="entry name" value="A_NRPS_Cytc1-like"/>
    <property type="match status" value="1"/>
</dbReference>
<keyword evidence="3" id="KW-0597">Phosphoprotein</keyword>
<feature type="region of interest" description="Disordered" evidence="4">
    <location>
        <begin position="2057"/>
        <end position="2082"/>
    </location>
</feature>
<sequence>MSTDAIIPAGLGTDEPGAGPEVQAAERARQELIRRRLAGRGPGRRPAIPRADRAAPLRLSYGQEQMWFLSRLDPDSTQYLVPFVVTLTGPLDAGLLGTAWQRLTDRHEILRTRYTLAGGSPVQVVSDAERVTLPVVDLTGTAPGARTAAVQDVIDRELFLPFDLERDLPVRGRLLRLADDEHVLALVFHHIACDAWSTEVVARELSALYTALAEGTEAALPPVPVQYADFAAWQRAEMSGATLERHLDYWKSQLVGLTPIELPTDRPRKAVRDASGATVAFSLPGELATRLRAFAEDQDATLFMVVLAAYHGLLARYTGTADIAVGTVVSGRGRPELQGMVGYGINSLVLRGHWEDEPTFRDLVARTKDTVLGAFDHQGVPFAQLIDAVQPERDLARNPLFDVALTMHGERTGAFALPGIAAEPFQGEGDAAKYDLDLQFREGADGSLHGHLEYAVELFDRTTAERLTGHLVRLLDAAVTTPDREVGALGLLGADEHALLTAGAAVTGEVTGTVHGAFEAQVRRTPDAVAVTFEAEELTYAQLNERANRIAHRLRAAGVGPETLVGVCLERSADLVPALLGVLKAGGAYLPLDPAAPADRLGFMIADAAVPVVVTQSAHAGLLAPLHSGTTLVLDADGTRETAPAHDPEPVAGADHLVYVIYTSGSTGRPKGVCLTHANVLRLFDVTGRRTGFHADDVWTLFHSYAFDFSVWEMFGALLHGGRLVVVPKEVTRDPSAFLDLLVDQRVSVLNQTPSAFRALVAAAREDDPRVDRLALRTVVFGGEKLEVADLRPWADRLGLARPTLVNMYGITETTVHVTHHELTATDLGAGVSPVGVALDDLAVHLLDGRGNPVPVGVFGEIHVAGRGVARGYLGRPELTAERFVPDPFGEPGSRLYRSGDVARRLADGSLEFLGRNDEQVKIRGFRIELGEINAMLGARESVRDAVVLAREVTPGDRQLVAYVVPAPGTEFDAAALRTALGRDLPEYMVPAYFVALDRLPLTVNGKLDDKALPAPQPGAVRAAGQTYTAPRTGLERRVAAIWGEVLQVPSVGVHDSFFDLGGHSLRAINLAGHLREAGLDVSVRDLFEHRTVARLAERLAERAPVVRTAGVQPFELVTAADRERMPAGLADAYPMSQVQIGMVVEMLSDARHPYHNSTSFRVWDDRPFSIEALRASVRAAVARHEVLRTSFDLNSYDVPMQLVHRDVEPPVAGNDLGGLDAVGVESALREFTARERAALIPLDAAPQLRLTGHACDDGSWWLTITECHAILDGWSHHSLLMELVEGYDRARGGAAITRPEAPGVRFADFVAAELTSREEGADRAYWTDIVERYEPFAFPEAWAGDGEAGDPHRVKVPVHDLEDRLRALASAAGASFKSVLHAAYLRTMSAVTGQERFFTGLVCNARPEALGADGVYGMHLNTLPFAFDGASGTWTDLVARVFGREVELWPHRGYPMPDIQRAALDAGRLVSVRFSYHDFDQVDREQVDYLASIDDSPTEFPLGVSARLGHLFLTGGRKHLTEQALGHLAGILRQVLEAMAADPLGDAAAACLPTADRDRLLAEGNGERADFGTATVPSRFEEQARRTPGAKAVSLAGTSLTYAELDARANRIAHHLRSLGVRPHTPVGVLLDRGPNLLAAFLGVWKAGASYVPIDPSYPAERIASMLETAGAAFAVTQETYAERFSGFTTVRVDDAAIDAQPATAPERVEDPQALAYTIFTSGSTGRPKGVEVTHQGLANHVAWAARELAFQGQGGAPLFSSVAFDLVVPNLWAPLVTGQKVHTVPQDTDMADLGREVAAAGPYSFIKLTPGHLDVLAEQLTAEQAAALAPVLVVAGEAFTRTTLERWRALAPHTRLINEYGPTEASVGTSVYPVPVEEPAEVLPIGRALPNMTMYVLDAALEPTPVGIPGELYVGGTGVARGYAGRPDLTADRFVPDPHGTPGDRLYRTGDLVRTRPDGTVEFLGRLDDQVKIRGYRIEPGEIQSVLTDHPAVRDAVVVARPAATGETHLVAYYVSTEGSSVDAADLGKHAATRLPDYMLPAAYVALDTIPLNANGKTDKRALPDPDDTADGTGTPYVAPRTGTEARVAEIWAQVLQLERVGVEDGFFDLGGHSIRAVSLVGALRAAGFDVGVREVFEHRTVAELSEFLTGRPAPAGTAPPVEPFALLGPDDRARLPEGTVDAYPMSQVQLGMIVEMLADEEKCAYLNVASFRITDGVPFEVAAFRQALSIVTRRHEMLRTSFDLDGYSTPLQIVAPTAHVPLVVEDLRLAGDREERTRAILTEERTVLFNLAQAPLLRMTAQLEDDHAWRLVVTVCHAITEGWSHRAMLMELLETYRVLRDGGEPAPYTAPPVRYADFIAAELASLDSEDDRAYWKGVVSGHAPFALPAPWAGDPLAPREKYRVAVELFDLQPRLRALATQAQVSLKSVLLAAHLKVLSLLTEEPAFHSGLVCSARPESPGAERVYGMYLNTLPFAFAGARGTWTDLVREVFAAEGHVWDRRRFPMPVIQRDAGTGRLLDVRFSYQDFDHVDTELVDPEASSGEGGTEFALAVSAVSGHLLLTTHTHALAREHADRLTGLYRQVLEAMATDPDGSAEYAPLPAGEAEWLGALNETAEDYPALSVLERFERQARATPGAVAVTFRGEEVTYRELDEAANAIGHRLLAENAGQESAVAVLLDRSPRLIATLLGVWKAGAAYVPVDPSYPAERIASMLETAGAAHAVTQPEYAARFGGLTPLLVGEALATREQAPARTDDPGRLAYVIFTSGSTGRPKGVQIPHRGLANHVAWAAVELAARGTGGAPLFSSVAFDLVVPNLWGPLVTGQAVHVVPQDTAPGDLAEALMDRAPYSFVKLTPGHLDILSEQLATDEVDRLAQVFVVAGEALPATTGNQALELLGAGRMINEYGPTEASVGSTVHPVTEPVTLDVVPIGTPLPNMNTHVLDRAMRRVPVGVVGELYVGGTGVARGYAGRPDLTAERFVPDPYGPAGGRLYRTGDRVRMLAGGAVEFLGRLDDQVKIRGYRVELGEVQAVVAAHPAVRDAVVTVHEPTPGDKRLVAYCVPHEGQRLPDASALAEECGLRLPEYMVPSSFVALQTMPLNANGKVDRRALPAPDRSALRGDDHPYVAPRTPTEQLLATIWQDVLGVGTVGIHDRFLDLGGHSILMIQVLAAARRAGLTVSVWRMYQHGTLADLAAAIDEDAHEAEAEAVPVAPARVEVSADLLASLLDRASGGDSTKLAEGPLAEVAALIGRPAAPAFPLDELTALMAEHQVPGVSVAVLGADGSTELHGVGHLRAGGGAPVTPRTLFQVGSISKHVTAFATLRLVAQGLIGLDDPIDRHLTSWQLADLPEAPGPVTVRQLLGHTAGFARHRSVGFRPGDRVPTLRELLDGTGPVSTPRVSRQLVPGEVFRKSSTHYWVLQQLLEDATGESFQELMDRLVLRPMDLTGSSFDQSFPRTAGRPVALGHHVKGKHLDGGWRERAHLAAAGLWTTAEDLGKVARHFRAALLGLDGALIPRDIAAELLHTHPGSFYGLGTIVDDTGDDAEFGHGGEPAGYWNLSLTHLRSGVGLVALTNSDSGKDIVKFLTASLSKREHAFGHGELMADWAAAGTGADAPADHPLLTPVVTEEDRA</sequence>
<dbReference type="InterPro" id="IPR025110">
    <property type="entry name" value="AMP-bd_C"/>
</dbReference>
<dbReference type="InterPro" id="IPR006162">
    <property type="entry name" value="Ppantetheine_attach_site"/>
</dbReference>
<dbReference type="PROSITE" id="PS00012">
    <property type="entry name" value="PHOSPHOPANTETHEINE"/>
    <property type="match status" value="2"/>
</dbReference>
<organism evidence="6 7">
    <name type="scientific">Streptomyces thinghirensis</name>
    <dbReference type="NCBI Taxonomy" id="551547"/>
    <lineage>
        <taxon>Bacteria</taxon>
        <taxon>Bacillati</taxon>
        <taxon>Actinomycetota</taxon>
        <taxon>Actinomycetes</taxon>
        <taxon>Kitasatosporales</taxon>
        <taxon>Streptomycetaceae</taxon>
        <taxon>Streptomyces</taxon>
    </lineage>
</organism>
<dbReference type="SUPFAM" id="SSF47336">
    <property type="entry name" value="ACP-like"/>
    <property type="match status" value="3"/>
</dbReference>
<dbReference type="NCBIfam" id="TIGR01733">
    <property type="entry name" value="AA-adenyl-dom"/>
    <property type="match status" value="3"/>
</dbReference>